<evidence type="ECO:0000256" key="2">
    <source>
        <dbReference type="PROSITE-ProRule" id="PRU00708"/>
    </source>
</evidence>
<feature type="repeat" description="PPR" evidence="2">
    <location>
        <begin position="313"/>
        <end position="347"/>
    </location>
</feature>
<dbReference type="GeneID" id="103707218"/>
<dbReference type="InterPro" id="IPR046960">
    <property type="entry name" value="PPR_At4g14850-like_plant"/>
</dbReference>
<keyword evidence="1" id="KW-0677">Repeat</keyword>
<proteinExistence type="predicted"/>
<dbReference type="KEGG" id="pda:103707218"/>
<evidence type="ECO:0000313" key="3">
    <source>
        <dbReference type="Proteomes" id="UP000228380"/>
    </source>
</evidence>
<dbReference type="Pfam" id="PF01535">
    <property type="entry name" value="PPR"/>
    <property type="match status" value="4"/>
</dbReference>
<evidence type="ECO:0000256" key="1">
    <source>
        <dbReference type="ARBA" id="ARBA00022737"/>
    </source>
</evidence>
<gene>
    <name evidence="4" type="primary">LOC103707218</name>
</gene>
<feature type="repeat" description="PPR" evidence="2">
    <location>
        <begin position="414"/>
        <end position="448"/>
    </location>
</feature>
<dbReference type="PANTHER" id="PTHR47926">
    <property type="entry name" value="PENTATRICOPEPTIDE REPEAT-CONTAINING PROTEIN"/>
    <property type="match status" value="1"/>
</dbReference>
<sequence>MNRPTSCLATALGKKIVEAVSGGAIQEALFLYKQLHSSGIHGSPSFLPSLLKACSSPQSLGFALQLHCTFLKTGLISDTVTMNSLLSMYSKHSMIEYARLLFDTAPLRDTVTWNSMMHCYVRNGYASESMEMVREMHSVGCMLKPELLAAVLSVCGRARNLGLGRAIHAHSIQNGASESCVLLPTALVDMYSRCQDLHAAIKVFSLMPERNVVSWTAMITGCITNGIHDVSLEMFRGMGAEGIKPNRATIVTILPACGALRALKHGKEIHGYVHRHAFELEPQIVGALIDMYSRCKGASNLASLVFERAEERDVVIWSSILKNSSRNSDYVGTLKLLHEMRKDGIKPNPVAMLGVIAACIGLSSMGHGQGIHGYILKSGLISDTFVRNYLVDMYAKSGCLDSSIRIFSEMPVRDSISYTSMIAGYGLHGRGDDALRLFNEMSEMGVEPDGITILAVLSACSHSGLVGEAKKLFDNLGRSCDILLSSEHYACYIDLLGKSGKLEYACDVMRNMRMKPSPKVLSSLVSACRGHGRFEVAEKLAFWLINTEPENAANFTLLSTIYAEAGDWFKAEEIRRAMRERGLKKSSGSSQIQMGAEICCSSVM</sequence>
<dbReference type="Proteomes" id="UP000228380">
    <property type="component" value="Chromosome 1"/>
</dbReference>
<dbReference type="PANTHER" id="PTHR47926:SF347">
    <property type="entry name" value="PENTATRICOPEPTIDE REPEAT-CONTAINING PROTEIN"/>
    <property type="match status" value="1"/>
</dbReference>
<dbReference type="Pfam" id="PF20431">
    <property type="entry name" value="E_motif"/>
    <property type="match status" value="1"/>
</dbReference>
<name>A0A8B7C1N0_PHODC</name>
<dbReference type="PROSITE" id="PS51375">
    <property type="entry name" value="PPR"/>
    <property type="match status" value="5"/>
</dbReference>
<dbReference type="GO" id="GO:0009451">
    <property type="term" value="P:RNA modification"/>
    <property type="evidence" value="ECO:0007669"/>
    <property type="project" value="InterPro"/>
</dbReference>
<dbReference type="InterPro" id="IPR046848">
    <property type="entry name" value="E_motif"/>
</dbReference>
<dbReference type="AlphaFoldDB" id="A0A8B7C1N0"/>
<dbReference type="OrthoDB" id="1871818at2759"/>
<dbReference type="NCBIfam" id="TIGR00756">
    <property type="entry name" value="PPR"/>
    <property type="match status" value="4"/>
</dbReference>
<evidence type="ECO:0000313" key="4">
    <source>
        <dbReference type="RefSeq" id="XP_008789843.2"/>
    </source>
</evidence>
<dbReference type="Pfam" id="PF13041">
    <property type="entry name" value="PPR_2"/>
    <property type="match status" value="1"/>
</dbReference>
<feature type="repeat" description="PPR" evidence="2">
    <location>
        <begin position="109"/>
        <end position="143"/>
    </location>
</feature>
<organism evidence="3 4">
    <name type="scientific">Phoenix dactylifera</name>
    <name type="common">Date palm</name>
    <dbReference type="NCBI Taxonomy" id="42345"/>
    <lineage>
        <taxon>Eukaryota</taxon>
        <taxon>Viridiplantae</taxon>
        <taxon>Streptophyta</taxon>
        <taxon>Embryophyta</taxon>
        <taxon>Tracheophyta</taxon>
        <taxon>Spermatophyta</taxon>
        <taxon>Magnoliopsida</taxon>
        <taxon>Liliopsida</taxon>
        <taxon>Arecaceae</taxon>
        <taxon>Coryphoideae</taxon>
        <taxon>Phoeniceae</taxon>
        <taxon>Phoenix</taxon>
    </lineage>
</organism>
<keyword evidence="3" id="KW-1185">Reference proteome</keyword>
<feature type="repeat" description="PPR" evidence="2">
    <location>
        <begin position="551"/>
        <end position="585"/>
    </location>
</feature>
<dbReference type="InterPro" id="IPR011990">
    <property type="entry name" value="TPR-like_helical_dom_sf"/>
</dbReference>
<protein>
    <submittedName>
        <fullName evidence="4">Pentatricopeptide repeat-containing protein At4g31070, mitochondrial</fullName>
    </submittedName>
</protein>
<dbReference type="GO" id="GO:0003729">
    <property type="term" value="F:mRNA binding"/>
    <property type="evidence" value="ECO:0007669"/>
    <property type="project" value="UniProtKB-ARBA"/>
</dbReference>
<dbReference type="FunFam" id="1.25.40.10:FF:000073">
    <property type="entry name" value="Pentatricopeptide repeat-containing protein chloroplastic"/>
    <property type="match status" value="1"/>
</dbReference>
<reference evidence="3" key="1">
    <citation type="journal article" date="2019" name="Nat. Commun.">
        <title>Genome-wide association mapping of date palm fruit traits.</title>
        <authorList>
            <person name="Hazzouri K.M."/>
            <person name="Gros-Balthazard M."/>
            <person name="Flowers J.M."/>
            <person name="Copetti D."/>
            <person name="Lemansour A."/>
            <person name="Lebrun M."/>
            <person name="Masmoudi K."/>
            <person name="Ferrand S."/>
            <person name="Dhar M.I."/>
            <person name="Fresquez Z.A."/>
            <person name="Rosas U."/>
            <person name="Zhang J."/>
            <person name="Talag J."/>
            <person name="Lee S."/>
            <person name="Kudrna D."/>
            <person name="Powell R.F."/>
            <person name="Leitch I.J."/>
            <person name="Krueger R.R."/>
            <person name="Wing R.A."/>
            <person name="Amiri K.M.A."/>
            <person name="Purugganan M.D."/>
        </authorList>
    </citation>
    <scope>NUCLEOTIDE SEQUENCE [LARGE SCALE GENOMIC DNA]</scope>
    <source>
        <strain evidence="3">cv. Khalas</strain>
    </source>
</reference>
<dbReference type="Pfam" id="PF13812">
    <property type="entry name" value="PPR_3"/>
    <property type="match status" value="1"/>
</dbReference>
<feature type="repeat" description="PPR" evidence="2">
    <location>
        <begin position="211"/>
        <end position="245"/>
    </location>
</feature>
<accession>A0A8B7C1N0</accession>
<dbReference type="FunFam" id="1.25.40.10:FF:000090">
    <property type="entry name" value="Pentatricopeptide repeat-containing protein, chloroplastic"/>
    <property type="match status" value="1"/>
</dbReference>
<reference evidence="4" key="2">
    <citation type="submission" date="2025-08" db="UniProtKB">
        <authorList>
            <consortium name="RefSeq"/>
        </authorList>
    </citation>
    <scope>IDENTIFICATION</scope>
    <source>
        <tissue evidence="4">Young leaves</tissue>
    </source>
</reference>
<dbReference type="Gene3D" id="1.25.40.10">
    <property type="entry name" value="Tetratricopeptide repeat domain"/>
    <property type="match status" value="3"/>
</dbReference>
<dbReference type="RefSeq" id="XP_008789843.2">
    <property type="nucleotide sequence ID" value="XM_008791621.2"/>
</dbReference>
<dbReference type="InterPro" id="IPR002885">
    <property type="entry name" value="PPR_rpt"/>
</dbReference>